<comment type="catalytic activity">
    <reaction evidence="1 10">
        <text>ATP-independent breakage of single-stranded DNA, followed by passage and rejoining.</text>
        <dbReference type="EC" id="5.6.2.1"/>
    </reaction>
</comment>
<dbReference type="Gene3D" id="1.10.460.10">
    <property type="entry name" value="Topoisomerase I, domain 2"/>
    <property type="match status" value="1"/>
</dbReference>
<comment type="function">
    <text evidence="10">Releases the supercoiling and torsional tension of DNA, which is introduced during the DNA replication and transcription, by transiently cleaving and rejoining one strand of the DNA duplex. Introduces a single-strand break via transesterification at a target site in duplex DNA. The scissile phosphodiester is attacked by the catalytic tyrosine of the enzyme, resulting in the formation of a DNA-(5'-phosphotyrosyl)-enzyme intermediate and the expulsion of a 3'-OH DNA strand. The free DNA strand then undergoes passage around the unbroken strand, thus removing DNA supercoils. Finally, in the religation step, the DNA 3'-OH attacks the covalent intermediate to expel the active-site tyrosine and restore the DNA phosphodiester backbone.</text>
</comment>
<dbReference type="PROSITE" id="PS52039">
    <property type="entry name" value="TOPO_IA_2"/>
    <property type="match status" value="1"/>
</dbReference>
<feature type="domain" description="Toprim" evidence="11">
    <location>
        <begin position="3"/>
        <end position="113"/>
    </location>
</feature>
<feature type="domain" description="Topo IA-type catalytic" evidence="12">
    <location>
        <begin position="128"/>
        <end position="560"/>
    </location>
</feature>
<gene>
    <name evidence="10" type="primary">topA</name>
    <name evidence="13" type="ORF">MTY_2111</name>
</gene>
<dbReference type="PANTHER" id="PTHR42785:SF1">
    <property type="entry name" value="DNA TOPOISOMERASE"/>
    <property type="match status" value="1"/>
</dbReference>
<feature type="site" description="Interaction with DNA" evidence="10">
    <location>
        <position position="492"/>
    </location>
</feature>
<dbReference type="InterPro" id="IPR023405">
    <property type="entry name" value="Topo_IA_core_domain"/>
</dbReference>
<keyword evidence="7 10" id="KW-0799">Topoisomerase</keyword>
<evidence type="ECO:0000256" key="3">
    <source>
        <dbReference type="ARBA" id="ARBA00022723"/>
    </source>
</evidence>
<sequence length="696" mass="79074">MAKTLVIVESPAKAKTIGKFLGKNYTIKPSMGHVRDLPKSQFGVDVENNFEPRYITIRGKGEIVKELRAAAQKAQRVLLAPDPDREGEAIAWHLQHLLGLPDEAIRIEFNEITRNAIQEAVKKPRKIDQDRVDAQQARRILDRVVGYRLSPLLWRKVRKGLSAGRVQSVAVRLIVDREQEIEAFQPEEYWSLTAWLLPENEGEAFPARLVKYAGEDLNVKNEGEMESILHSLEGTTYVVAEVKQRERRKNPAAPFTTSTLQQEAYRKLNFTSRRTMQVAQQLYEGIDLGGGQGPVGLITYIRTDSTRVASVAQLEARDFLMERFGSEYVPEGLRQYKGRKDIQDAHEAIRPTSVWREPASLKNILTRDHFRLYNLIWERFVASQMQAAVMDTVTVDITAGPCLFRATGSVVKFPGFLKVYQEGRDGEDKDQEQRLPPLATGQTLKLQSLEPKQHFTQPPPRYTEATLVKTMEELGIGRPSTYAPTIETILQRGYVTREQKQFVPTELGRVVVALLKEHFPKIIDVEFTAHMEEQLDAIEAGKISWRQVLAEFYGPFEEVLEKAEAEIGTVEVPEEVSEEKCELCGRNLVVKMGRYGKFLACPGFPECRFTKPLLETIGVNCPECGGQIVARRTKRGRKFYGCQNYPRCTYVSWDKPTNQTCPRCGKRLVEKASRQGSRLVCPQKECGYVEEVRQAK</sequence>
<evidence type="ECO:0000256" key="8">
    <source>
        <dbReference type="ARBA" id="ARBA00023125"/>
    </source>
</evidence>
<dbReference type="EC" id="5.6.2.1" evidence="10"/>
<dbReference type="CDD" id="cd00186">
    <property type="entry name" value="TOP1Ac"/>
    <property type="match status" value="1"/>
</dbReference>
<feature type="site" description="Interaction with DNA" evidence="10">
    <location>
        <position position="154"/>
    </location>
</feature>
<reference evidence="13" key="1">
    <citation type="journal article" date="2014" name="Gene">
        <title>Genome-guided analysis of transformation efficiency and carbon dioxide assimilation by Moorella thermoacetica Y72.</title>
        <authorList>
            <person name="Tsukahara K."/>
            <person name="Kita A."/>
            <person name="Nakashimada Y."/>
            <person name="Hoshino T."/>
            <person name="Murakami K."/>
        </authorList>
    </citation>
    <scope>NUCLEOTIDE SEQUENCE [LARGE SCALE GENOMIC DNA]</scope>
    <source>
        <strain evidence="13">Y72</strain>
    </source>
</reference>
<dbReference type="AlphaFoldDB" id="A0A0S6UG78"/>
<feature type="site" description="Interaction with DNA" evidence="10">
    <location>
        <position position="138"/>
    </location>
</feature>
<evidence type="ECO:0000256" key="5">
    <source>
        <dbReference type="ARBA" id="ARBA00022833"/>
    </source>
</evidence>
<dbReference type="SMART" id="SM00493">
    <property type="entry name" value="TOPRIM"/>
    <property type="match status" value="1"/>
</dbReference>
<dbReference type="InterPro" id="IPR000380">
    <property type="entry name" value="Topo_IA"/>
</dbReference>
<keyword evidence="8 10" id="KW-0238">DNA-binding</keyword>
<dbReference type="GO" id="GO:0005694">
    <property type="term" value="C:chromosome"/>
    <property type="evidence" value="ECO:0007669"/>
    <property type="project" value="InterPro"/>
</dbReference>
<evidence type="ECO:0000259" key="12">
    <source>
        <dbReference type="PROSITE" id="PS52039"/>
    </source>
</evidence>
<dbReference type="GO" id="GO:0003677">
    <property type="term" value="F:DNA binding"/>
    <property type="evidence" value="ECO:0007669"/>
    <property type="project" value="UniProtKB-KW"/>
</dbReference>
<dbReference type="Gene3D" id="3.30.65.10">
    <property type="entry name" value="Bacterial Topoisomerase I, domain 1"/>
    <property type="match status" value="2"/>
</dbReference>
<comment type="subunit">
    <text evidence="10">Monomer.</text>
</comment>
<feature type="site" description="Interaction with DNA" evidence="10">
    <location>
        <position position="147"/>
    </location>
</feature>
<protein>
    <recommendedName>
        <fullName evidence="10">DNA topoisomerase 1</fullName>
        <ecNumber evidence="10">5.6.2.1</ecNumber>
    </recommendedName>
    <alternativeName>
        <fullName evidence="10">DNA topoisomerase I</fullName>
    </alternativeName>
</protein>
<dbReference type="InterPro" id="IPR005733">
    <property type="entry name" value="TopoI_bac-type"/>
</dbReference>
<dbReference type="PROSITE" id="PS50880">
    <property type="entry name" value="TOPRIM"/>
    <property type="match status" value="1"/>
</dbReference>
<dbReference type="InterPro" id="IPR013826">
    <property type="entry name" value="Topo_IA_cen_sub3"/>
</dbReference>
<dbReference type="GO" id="GO:0008270">
    <property type="term" value="F:zinc ion binding"/>
    <property type="evidence" value="ECO:0007669"/>
    <property type="project" value="UniProtKB-KW"/>
</dbReference>
<dbReference type="InterPro" id="IPR028612">
    <property type="entry name" value="Topoisom_1_IA"/>
</dbReference>
<dbReference type="InterPro" id="IPR006171">
    <property type="entry name" value="TOPRIM_dom"/>
</dbReference>
<keyword evidence="3" id="KW-0479">Metal-binding</keyword>
<evidence type="ECO:0000256" key="7">
    <source>
        <dbReference type="ARBA" id="ARBA00023029"/>
    </source>
</evidence>
<name>A0A0S6UG78_NEOTH</name>
<dbReference type="Gene3D" id="3.40.50.140">
    <property type="match status" value="1"/>
</dbReference>
<dbReference type="Gene3D" id="1.10.290.10">
    <property type="entry name" value="Topoisomerase I, domain 4"/>
    <property type="match status" value="1"/>
</dbReference>
<keyword evidence="4" id="KW-0863">Zinc-finger</keyword>
<feature type="site" description="Interaction with DNA" evidence="10">
    <location>
        <position position="142"/>
    </location>
</feature>
<dbReference type="SUPFAM" id="SSF57783">
    <property type="entry name" value="Zinc beta-ribbon"/>
    <property type="match status" value="1"/>
</dbReference>
<dbReference type="InterPro" id="IPR003602">
    <property type="entry name" value="Topo_IA_DNA-bd_dom"/>
</dbReference>
<dbReference type="Pfam" id="PF01751">
    <property type="entry name" value="Toprim"/>
    <property type="match status" value="1"/>
</dbReference>
<feature type="site" description="Interaction with DNA" evidence="10">
    <location>
        <position position="302"/>
    </location>
</feature>
<dbReference type="HAMAP" id="MF_00952">
    <property type="entry name" value="Topoisom_1_prok"/>
    <property type="match status" value="1"/>
</dbReference>
<feature type="site" description="Interaction with DNA" evidence="10">
    <location>
        <position position="33"/>
    </location>
</feature>
<dbReference type="NCBIfam" id="TIGR01051">
    <property type="entry name" value="topA_bact"/>
    <property type="match status" value="1"/>
</dbReference>
<evidence type="ECO:0000256" key="6">
    <source>
        <dbReference type="ARBA" id="ARBA00022842"/>
    </source>
</evidence>
<keyword evidence="9 10" id="KW-0413">Isomerase</keyword>
<dbReference type="InterPro" id="IPR034149">
    <property type="entry name" value="TOPRIM_TopoI"/>
</dbReference>
<evidence type="ECO:0000256" key="1">
    <source>
        <dbReference type="ARBA" id="ARBA00000213"/>
    </source>
</evidence>
<dbReference type="PRINTS" id="PR00417">
    <property type="entry name" value="PRTPISMRASEI"/>
</dbReference>
<keyword evidence="6" id="KW-0460">Magnesium</keyword>
<proteinExistence type="inferred from homology"/>
<keyword evidence="5" id="KW-0862">Zinc</keyword>
<dbReference type="SMART" id="SM00436">
    <property type="entry name" value="TOP1Bc"/>
    <property type="match status" value="1"/>
</dbReference>
<feature type="site" description="Interaction with DNA" evidence="10">
    <location>
        <position position="139"/>
    </location>
</feature>
<dbReference type="PANTHER" id="PTHR42785">
    <property type="entry name" value="DNA TOPOISOMERASE, TYPE IA, CORE"/>
    <property type="match status" value="1"/>
</dbReference>
<dbReference type="RefSeq" id="WP_025774465.1">
    <property type="nucleotide sequence ID" value="NZ_DF238840.1"/>
</dbReference>
<dbReference type="InterPro" id="IPR013825">
    <property type="entry name" value="Topo_IA_cen_sub2"/>
</dbReference>
<dbReference type="InterPro" id="IPR013824">
    <property type="entry name" value="Topo_IA_cen_sub1"/>
</dbReference>
<organism evidence="13">
    <name type="scientific">Moorella thermoacetica Y72</name>
    <dbReference type="NCBI Taxonomy" id="1325331"/>
    <lineage>
        <taxon>Bacteria</taxon>
        <taxon>Bacillati</taxon>
        <taxon>Bacillota</taxon>
        <taxon>Clostridia</taxon>
        <taxon>Neomoorellales</taxon>
        <taxon>Neomoorellaceae</taxon>
        <taxon>Neomoorella</taxon>
    </lineage>
</organism>
<comment type="similarity">
    <text evidence="2 10">Belongs to the type IA topoisomerase family.</text>
</comment>
<dbReference type="SMART" id="SM00437">
    <property type="entry name" value="TOP1Ac"/>
    <property type="match status" value="1"/>
</dbReference>
<dbReference type="EMBL" id="DF238840">
    <property type="protein sequence ID" value="GAF26771.1"/>
    <property type="molecule type" value="Genomic_DNA"/>
</dbReference>
<dbReference type="SUPFAM" id="SSF56712">
    <property type="entry name" value="Prokaryotic type I DNA topoisomerase"/>
    <property type="match status" value="1"/>
</dbReference>
<dbReference type="GO" id="GO:0003917">
    <property type="term" value="F:DNA topoisomerase type I (single strand cut, ATP-independent) activity"/>
    <property type="evidence" value="ECO:0007669"/>
    <property type="project" value="UniProtKB-UniRule"/>
</dbReference>
<dbReference type="Pfam" id="PF01131">
    <property type="entry name" value="Topoisom_bac"/>
    <property type="match status" value="1"/>
</dbReference>
<feature type="active site" description="O-(5'-phospho-DNA)-tyrosine intermediate" evidence="10">
    <location>
        <position position="300"/>
    </location>
</feature>
<evidence type="ECO:0000259" key="11">
    <source>
        <dbReference type="PROSITE" id="PS50880"/>
    </source>
</evidence>
<evidence type="ECO:0000313" key="13">
    <source>
        <dbReference type="EMBL" id="GAF26771.1"/>
    </source>
</evidence>
<dbReference type="InterPro" id="IPR003601">
    <property type="entry name" value="Topo_IA_2"/>
</dbReference>
<dbReference type="InterPro" id="IPR013498">
    <property type="entry name" value="Topo_IA_Znf"/>
</dbReference>
<evidence type="ECO:0000256" key="4">
    <source>
        <dbReference type="ARBA" id="ARBA00022771"/>
    </source>
</evidence>
<dbReference type="GO" id="GO:0006265">
    <property type="term" value="P:DNA topological change"/>
    <property type="evidence" value="ECO:0007669"/>
    <property type="project" value="UniProtKB-UniRule"/>
</dbReference>
<dbReference type="CDD" id="cd03363">
    <property type="entry name" value="TOPRIM_TopoIA_TopoI"/>
    <property type="match status" value="1"/>
</dbReference>
<evidence type="ECO:0000256" key="9">
    <source>
        <dbReference type="ARBA" id="ARBA00023235"/>
    </source>
</evidence>
<feature type="region of interest" description="Interaction with DNA" evidence="10">
    <location>
        <begin position="162"/>
        <end position="167"/>
    </location>
</feature>
<dbReference type="InterPro" id="IPR013497">
    <property type="entry name" value="Topo_IA_cen"/>
</dbReference>
<evidence type="ECO:0000256" key="2">
    <source>
        <dbReference type="ARBA" id="ARBA00009446"/>
    </source>
</evidence>
<dbReference type="Pfam" id="PF01396">
    <property type="entry name" value="Zn_ribbon_Top1"/>
    <property type="match status" value="3"/>
</dbReference>
<dbReference type="Gene3D" id="2.70.20.10">
    <property type="entry name" value="Topoisomerase I, domain 3"/>
    <property type="match status" value="1"/>
</dbReference>
<evidence type="ECO:0000256" key="10">
    <source>
        <dbReference type="HAMAP-Rule" id="MF_00952"/>
    </source>
</evidence>
<accession>A0A0S6UG78</accession>
<dbReference type="Proteomes" id="UP000063718">
    <property type="component" value="Unassembled WGS sequence"/>
</dbReference>